<evidence type="ECO:0000259" key="1">
    <source>
        <dbReference type="Pfam" id="PF13456"/>
    </source>
</evidence>
<dbReference type="CDD" id="cd06222">
    <property type="entry name" value="RNase_H_like"/>
    <property type="match status" value="1"/>
</dbReference>
<feature type="domain" description="RNase H type-1" evidence="1">
    <location>
        <begin position="526"/>
        <end position="645"/>
    </location>
</feature>
<evidence type="ECO:0000259" key="2">
    <source>
        <dbReference type="Pfam" id="PF13966"/>
    </source>
</evidence>
<evidence type="ECO:0000313" key="3">
    <source>
        <dbReference type="EMBL" id="AEL30350.1"/>
    </source>
</evidence>
<dbReference type="EMBL" id="HQ637177">
    <property type="protein sequence ID" value="AEL30350.1"/>
    <property type="molecule type" value="Genomic_DNA"/>
</dbReference>
<dbReference type="InterPro" id="IPR036397">
    <property type="entry name" value="RNaseH_sf"/>
</dbReference>
<keyword evidence="3" id="KW-0548">Nucleotidyltransferase</keyword>
<reference evidence="3" key="1">
    <citation type="journal article" date="2011" name="New Phytol.">
        <title>Comparative analysis of peanut NBS-LRR gene clusters suggests evolutionary innovation among duplicated domains and erosion of gene microsynteny.</title>
        <authorList>
            <person name="Ratnaparkhe M.B."/>
            <person name="Wang X."/>
            <person name="Li J."/>
            <person name="Compton R.O."/>
            <person name="Rainville L.K."/>
            <person name="Lemke C."/>
            <person name="Kim C."/>
            <person name="Tang H."/>
            <person name="Paterson A.H."/>
        </authorList>
    </citation>
    <scope>NUCLEOTIDE SEQUENCE</scope>
</reference>
<protein>
    <submittedName>
        <fullName evidence="3">RNA-directed DNA polymerase</fullName>
    </submittedName>
</protein>
<dbReference type="GO" id="GO:0003676">
    <property type="term" value="F:nucleic acid binding"/>
    <property type="evidence" value="ECO:0007669"/>
    <property type="project" value="InterPro"/>
</dbReference>
<dbReference type="Gene3D" id="3.30.420.10">
    <property type="entry name" value="Ribonuclease H-like superfamily/Ribonuclease H"/>
    <property type="match status" value="1"/>
</dbReference>
<dbReference type="GO" id="GO:0004523">
    <property type="term" value="F:RNA-DNA hybrid ribonuclease activity"/>
    <property type="evidence" value="ECO:0007669"/>
    <property type="project" value="InterPro"/>
</dbReference>
<sequence length="673" mass="78124">MTGWREAGEHAAKTVWESNQRARRRRRGLGELIFLVETFCKASGMKINVEKSKALCSKNVSTTRKEVFTGVSSIRFVQDLGKYLGVTLSHSRVTRSAFNGVLDKIRSRLASWKGSLLNRAGRLCLVNSVAAAIPTYQMQVSIFPKGIISKLESMMRNFLWKGQVDGRGLNLVSWKVLVTPKKYGGLGIRDPYCVNIALLGKLVWTFFQQPNKLWVQLLDAKYRSSLYDCFSYPKNKDSPIWRCLCKAWKVLKDGFAWCIGDLNQNFWFSSWRREGRLSNEMDYVHISDSNLRIQDIWSVGRWHLDTLYSPLSQNLKDNILSYNPDEQAGPEVGWYWSGSAAKVYDSRNGYLWLCKQLFGWEERENWLWLWCQLVPEKHKFLAWLCLKEALPTASFRFRRGMSSSDRCPRCLSSQESVIHCIRDCPKAQLVWQRLDIPCHPLDLKNWFLYHSREHPFKFFSGLWWIWRARNNDIFNPHETWPPEKVICLALTSEKELRNIFELQRMSLPSTLNGFWNPPSIGTFKINCDASYFGSGDSVGFACVIRDCNGSWQRGCLGMIESNSILQGELFAIWRGYLLVWDVGQRDVICETDCVEAFNLVTQDGFRFIDPLVLKIRDIMHWNWRVDFRLIMRDANTVADTMAKMAMKLQLSHVELLSPWEEFKSSLKRDCPSI</sequence>
<dbReference type="PANTHER" id="PTHR33116:SF78">
    <property type="entry name" value="OS12G0587133 PROTEIN"/>
    <property type="match status" value="1"/>
</dbReference>
<gene>
    <name evidence="3" type="ORF">303L13_10</name>
</gene>
<keyword evidence="3" id="KW-0808">Transferase</keyword>
<dbReference type="InterPro" id="IPR002156">
    <property type="entry name" value="RNaseH_domain"/>
</dbReference>
<keyword evidence="3" id="KW-0695">RNA-directed DNA polymerase</keyword>
<organism evidence="3">
    <name type="scientific">Arachis hypogaea</name>
    <name type="common">Peanut</name>
    <dbReference type="NCBI Taxonomy" id="3818"/>
    <lineage>
        <taxon>Eukaryota</taxon>
        <taxon>Viridiplantae</taxon>
        <taxon>Streptophyta</taxon>
        <taxon>Embryophyta</taxon>
        <taxon>Tracheophyta</taxon>
        <taxon>Spermatophyta</taxon>
        <taxon>Magnoliopsida</taxon>
        <taxon>eudicotyledons</taxon>
        <taxon>Gunneridae</taxon>
        <taxon>Pentapetalae</taxon>
        <taxon>rosids</taxon>
        <taxon>fabids</taxon>
        <taxon>Fabales</taxon>
        <taxon>Fabaceae</taxon>
        <taxon>Papilionoideae</taxon>
        <taxon>50 kb inversion clade</taxon>
        <taxon>dalbergioids sensu lato</taxon>
        <taxon>Dalbergieae</taxon>
        <taxon>Pterocarpus clade</taxon>
        <taxon>Arachis</taxon>
    </lineage>
</organism>
<proteinExistence type="predicted"/>
<dbReference type="SUPFAM" id="SSF53098">
    <property type="entry name" value="Ribonuclease H-like"/>
    <property type="match status" value="1"/>
</dbReference>
<name>G0Y6U0_ARAHY</name>
<dbReference type="Pfam" id="PF13456">
    <property type="entry name" value="RVT_3"/>
    <property type="match status" value="1"/>
</dbReference>
<accession>G0Y6U0</accession>
<dbReference type="GO" id="GO:0003964">
    <property type="term" value="F:RNA-directed DNA polymerase activity"/>
    <property type="evidence" value="ECO:0007669"/>
    <property type="project" value="UniProtKB-KW"/>
</dbReference>
<dbReference type="InterPro" id="IPR026960">
    <property type="entry name" value="RVT-Znf"/>
</dbReference>
<dbReference type="InterPro" id="IPR012337">
    <property type="entry name" value="RNaseH-like_sf"/>
</dbReference>
<feature type="domain" description="Reverse transcriptase zinc-binding" evidence="2">
    <location>
        <begin position="347"/>
        <end position="431"/>
    </location>
</feature>
<dbReference type="PANTHER" id="PTHR33116">
    <property type="entry name" value="REVERSE TRANSCRIPTASE ZINC-BINDING DOMAIN-CONTAINING PROTEIN-RELATED-RELATED"/>
    <property type="match status" value="1"/>
</dbReference>
<dbReference type="InterPro" id="IPR044730">
    <property type="entry name" value="RNase_H-like_dom_plant"/>
</dbReference>
<dbReference type="AlphaFoldDB" id="G0Y6U0"/>
<dbReference type="Pfam" id="PF13966">
    <property type="entry name" value="zf-RVT"/>
    <property type="match status" value="1"/>
</dbReference>